<evidence type="ECO:0000313" key="5">
    <source>
        <dbReference type="Proteomes" id="UP000318380"/>
    </source>
</evidence>
<dbReference type="Pfam" id="PF12836">
    <property type="entry name" value="HHH_3"/>
    <property type="match status" value="1"/>
</dbReference>
<evidence type="ECO:0000256" key="1">
    <source>
        <dbReference type="SAM" id="MobiDB-lite"/>
    </source>
</evidence>
<dbReference type="GO" id="GO:0015628">
    <property type="term" value="P:protein secretion by the type II secretion system"/>
    <property type="evidence" value="ECO:0007669"/>
    <property type="project" value="TreeGrafter"/>
</dbReference>
<dbReference type="InterPro" id="IPR051675">
    <property type="entry name" value="Endo/Exo/Phosphatase_dom_1"/>
</dbReference>
<dbReference type="SUPFAM" id="SSF47781">
    <property type="entry name" value="RuvA domain 2-like"/>
    <property type="match status" value="1"/>
</dbReference>
<dbReference type="AlphaFoldDB" id="A0A561BVG3"/>
<proteinExistence type="predicted"/>
<feature type="compositionally biased region" description="Low complexity" evidence="1">
    <location>
        <begin position="56"/>
        <end position="80"/>
    </location>
</feature>
<keyword evidence="2" id="KW-0812">Transmembrane</keyword>
<name>A0A561BVG3_9ACTN</name>
<feature type="region of interest" description="Disordered" evidence="1">
    <location>
        <begin position="51"/>
        <end position="80"/>
    </location>
</feature>
<keyword evidence="2" id="KW-0472">Membrane</keyword>
<evidence type="ECO:0000259" key="3">
    <source>
        <dbReference type="SMART" id="SM00278"/>
    </source>
</evidence>
<dbReference type="InterPro" id="IPR010994">
    <property type="entry name" value="RuvA_2-like"/>
</dbReference>
<organism evidence="4 5">
    <name type="scientific">Kribbella amoyensis</name>
    <dbReference type="NCBI Taxonomy" id="996641"/>
    <lineage>
        <taxon>Bacteria</taxon>
        <taxon>Bacillati</taxon>
        <taxon>Actinomycetota</taxon>
        <taxon>Actinomycetes</taxon>
        <taxon>Propionibacteriales</taxon>
        <taxon>Kribbellaceae</taxon>
        <taxon>Kribbella</taxon>
    </lineage>
</organism>
<dbReference type="InterPro" id="IPR019554">
    <property type="entry name" value="Soluble_ligand-bd"/>
</dbReference>
<evidence type="ECO:0000256" key="2">
    <source>
        <dbReference type="SAM" id="Phobius"/>
    </source>
</evidence>
<dbReference type="PANTHER" id="PTHR21180">
    <property type="entry name" value="ENDONUCLEASE/EXONUCLEASE/PHOSPHATASE FAMILY DOMAIN-CONTAINING PROTEIN 1"/>
    <property type="match status" value="1"/>
</dbReference>
<sequence length="222" mass="23026">MRGGWIPDPVLPDRLRTTRLTLAPRHVVILVLILAAGLTWAGCSLIRAQPEPVPTPSTVTTGNPVTGAPPTAAQPTSTPSAASTVVVHVAGKVRRPGLIRTRPGARVADVLTAAGGALPGTDLTTLNLARPVTDGEQILVGVPGNQPVPSTPGGPKQSTGPVDLNTATLAQLEELPGVGPVLAQRILDYRTQNGRFTSVEELQEVSGVGAKKYESLKPHVRV</sequence>
<reference evidence="4 5" key="1">
    <citation type="submission" date="2019-06" db="EMBL/GenBank/DDBJ databases">
        <title>Sequencing the genomes of 1000 actinobacteria strains.</title>
        <authorList>
            <person name="Klenk H.-P."/>
        </authorList>
    </citation>
    <scope>NUCLEOTIDE SEQUENCE [LARGE SCALE GENOMIC DNA]</scope>
    <source>
        <strain evidence="4 5">DSM 24683</strain>
    </source>
</reference>
<dbReference type="GO" id="GO:0015627">
    <property type="term" value="C:type II protein secretion system complex"/>
    <property type="evidence" value="ECO:0007669"/>
    <property type="project" value="TreeGrafter"/>
</dbReference>
<dbReference type="InterPro" id="IPR003583">
    <property type="entry name" value="Hlx-hairpin-Hlx_DNA-bd_motif"/>
</dbReference>
<dbReference type="PANTHER" id="PTHR21180:SF32">
    <property type="entry name" value="ENDONUCLEASE_EXONUCLEASE_PHOSPHATASE FAMILY DOMAIN-CONTAINING PROTEIN 1"/>
    <property type="match status" value="1"/>
</dbReference>
<dbReference type="EMBL" id="VIVK01000001">
    <property type="protein sequence ID" value="TWD82869.1"/>
    <property type="molecule type" value="Genomic_DNA"/>
</dbReference>
<dbReference type="GO" id="GO:0006281">
    <property type="term" value="P:DNA repair"/>
    <property type="evidence" value="ECO:0007669"/>
    <property type="project" value="InterPro"/>
</dbReference>
<protein>
    <submittedName>
        <fullName evidence="4">Competence protein ComEA</fullName>
    </submittedName>
</protein>
<evidence type="ECO:0000313" key="4">
    <source>
        <dbReference type="EMBL" id="TWD82869.1"/>
    </source>
</evidence>
<dbReference type="Pfam" id="PF10531">
    <property type="entry name" value="SLBB"/>
    <property type="match status" value="1"/>
</dbReference>
<gene>
    <name evidence="4" type="ORF">FB561_4015</name>
</gene>
<keyword evidence="5" id="KW-1185">Reference proteome</keyword>
<comment type="caution">
    <text evidence="4">The sequence shown here is derived from an EMBL/GenBank/DDBJ whole genome shotgun (WGS) entry which is preliminary data.</text>
</comment>
<dbReference type="Proteomes" id="UP000318380">
    <property type="component" value="Unassembled WGS sequence"/>
</dbReference>
<keyword evidence="2" id="KW-1133">Transmembrane helix</keyword>
<dbReference type="SMART" id="SM00278">
    <property type="entry name" value="HhH1"/>
    <property type="match status" value="2"/>
</dbReference>
<dbReference type="Gene3D" id="1.10.150.320">
    <property type="entry name" value="Photosystem II 12 kDa extrinsic protein"/>
    <property type="match status" value="1"/>
</dbReference>
<feature type="domain" description="Helix-hairpin-helix DNA-binding motif class 1" evidence="3">
    <location>
        <begin position="170"/>
        <end position="189"/>
    </location>
</feature>
<accession>A0A561BVG3</accession>
<dbReference type="GO" id="GO:0003677">
    <property type="term" value="F:DNA binding"/>
    <property type="evidence" value="ECO:0007669"/>
    <property type="project" value="InterPro"/>
</dbReference>
<feature type="transmembrane region" description="Helical" evidence="2">
    <location>
        <begin position="22"/>
        <end position="42"/>
    </location>
</feature>
<feature type="domain" description="Helix-hairpin-helix DNA-binding motif class 1" evidence="3">
    <location>
        <begin position="200"/>
        <end position="219"/>
    </location>
</feature>